<dbReference type="PANTHER" id="PTHR36449">
    <property type="entry name" value="ACETYLTRANSFERASE-RELATED"/>
    <property type="match status" value="1"/>
</dbReference>
<feature type="domain" description="N-acetyltransferase" evidence="8">
    <location>
        <begin position="85"/>
        <end position="243"/>
    </location>
</feature>
<evidence type="ECO:0000313" key="9">
    <source>
        <dbReference type="EMBL" id="SMF97894.1"/>
    </source>
</evidence>
<dbReference type="OrthoDB" id="9799147at2"/>
<evidence type="ECO:0000256" key="2">
    <source>
        <dbReference type="ARBA" id="ARBA00022491"/>
    </source>
</evidence>
<dbReference type="InterPro" id="IPR010985">
    <property type="entry name" value="Ribbon_hlx_hlx"/>
</dbReference>
<keyword evidence="4" id="KW-0808">Transferase</keyword>
<evidence type="ECO:0000256" key="5">
    <source>
        <dbReference type="ARBA" id="ARBA00023315"/>
    </source>
</evidence>
<comment type="similarity">
    <text evidence="7">Belongs to the TacA antitoxin family.</text>
</comment>
<dbReference type="InterPro" id="IPR016181">
    <property type="entry name" value="Acyl_CoA_acyltransferase"/>
</dbReference>
<name>A0A1Y6DCX1_9GAMM</name>
<evidence type="ECO:0000259" key="8">
    <source>
        <dbReference type="PROSITE" id="PS51186"/>
    </source>
</evidence>
<sequence>APDVLNLVRRAAEMQGRSVSDFVVSAAQDAAYRAIEESNIIRLSLEDQNRFVELLLNPPLPTPAMERAKEAHAVVWFRVTGKFIIEILASHHYKKDFSCGNEALDRYFANQASQDVKRRVSGCYVAIEKATGRIAGYYTLSASGIPLEDMPEGLAKKLPRYPIVPVACLGRLAVDKNYHGQKLGAALLWDSIQRALRSEVVVFALVVDAKDDQARNFYLHHGFSYFSSTPNKLILPLANYKNI</sequence>
<dbReference type="InterPro" id="IPR000182">
    <property type="entry name" value="GNAT_dom"/>
</dbReference>
<evidence type="ECO:0000256" key="7">
    <source>
        <dbReference type="ARBA" id="ARBA00049988"/>
    </source>
</evidence>
<gene>
    <name evidence="9" type="ORF">SAMN02949497_4747</name>
</gene>
<dbReference type="PANTHER" id="PTHR36449:SF1">
    <property type="entry name" value="ACETYLTRANSFERASE"/>
    <property type="match status" value="1"/>
</dbReference>
<dbReference type="Gene3D" id="3.40.630.30">
    <property type="match status" value="1"/>
</dbReference>
<keyword evidence="5" id="KW-0012">Acyltransferase</keyword>
<organism evidence="9 10">
    <name type="scientific">Methylomagnum ishizawai</name>
    <dbReference type="NCBI Taxonomy" id="1760988"/>
    <lineage>
        <taxon>Bacteria</taxon>
        <taxon>Pseudomonadati</taxon>
        <taxon>Pseudomonadota</taxon>
        <taxon>Gammaproteobacteria</taxon>
        <taxon>Methylococcales</taxon>
        <taxon>Methylococcaceae</taxon>
        <taxon>Methylomagnum</taxon>
    </lineage>
</organism>
<dbReference type="PROSITE" id="PS51186">
    <property type="entry name" value="GNAT"/>
    <property type="match status" value="1"/>
</dbReference>
<dbReference type="RefSeq" id="WP_085216895.1">
    <property type="nucleotide sequence ID" value="NZ_FXAM01000007.1"/>
</dbReference>
<dbReference type="SUPFAM" id="SSF47598">
    <property type="entry name" value="Ribbon-helix-helix"/>
    <property type="match status" value="1"/>
</dbReference>
<proteinExistence type="inferred from homology"/>
<dbReference type="AlphaFoldDB" id="A0A1Y6DCX1"/>
<dbReference type="Gene3D" id="1.20.5.780">
    <property type="entry name" value="Single helix bin"/>
    <property type="match status" value="1"/>
</dbReference>
<dbReference type="SUPFAM" id="SSF55729">
    <property type="entry name" value="Acyl-CoA N-acyltransferases (Nat)"/>
    <property type="match status" value="1"/>
</dbReference>
<dbReference type="STRING" id="1760988.SAMN02949497_4747"/>
<evidence type="ECO:0000256" key="6">
    <source>
        <dbReference type="ARBA" id="ARBA00049880"/>
    </source>
</evidence>
<reference evidence="9 10" key="1">
    <citation type="submission" date="2016-12" db="EMBL/GenBank/DDBJ databases">
        <authorList>
            <person name="Song W.-J."/>
            <person name="Kurnit D.M."/>
        </authorList>
    </citation>
    <scope>NUCLEOTIDE SEQUENCE [LARGE SCALE GENOMIC DNA]</scope>
    <source>
        <strain evidence="9 10">175</strain>
    </source>
</reference>
<dbReference type="GO" id="GO:0016747">
    <property type="term" value="F:acyltransferase activity, transferring groups other than amino-acyl groups"/>
    <property type="evidence" value="ECO:0007669"/>
    <property type="project" value="InterPro"/>
</dbReference>
<dbReference type="EMBL" id="FXAM01000007">
    <property type="protein sequence ID" value="SMF97894.1"/>
    <property type="molecule type" value="Genomic_DNA"/>
</dbReference>
<dbReference type="CDD" id="cd04301">
    <property type="entry name" value="NAT_SF"/>
    <property type="match status" value="1"/>
</dbReference>
<feature type="non-terminal residue" evidence="9">
    <location>
        <position position="1"/>
    </location>
</feature>
<keyword evidence="3" id="KW-1277">Toxin-antitoxin system</keyword>
<keyword evidence="2" id="KW-0678">Repressor</keyword>
<evidence type="ECO:0000256" key="1">
    <source>
        <dbReference type="ARBA" id="ARBA00009342"/>
    </source>
</evidence>
<dbReference type="InterPro" id="IPR014795">
    <property type="entry name" value="TacA_1-like"/>
</dbReference>
<dbReference type="Pfam" id="PF00583">
    <property type="entry name" value="Acetyltransf_1"/>
    <property type="match status" value="1"/>
</dbReference>
<dbReference type="Pfam" id="PF08681">
    <property type="entry name" value="TacA1"/>
    <property type="match status" value="1"/>
</dbReference>
<dbReference type="GO" id="GO:0006355">
    <property type="term" value="P:regulation of DNA-templated transcription"/>
    <property type="evidence" value="ECO:0007669"/>
    <property type="project" value="InterPro"/>
</dbReference>
<accession>A0A1Y6DCX1</accession>
<keyword evidence="10" id="KW-1185">Reference proteome</keyword>
<evidence type="ECO:0000256" key="4">
    <source>
        <dbReference type="ARBA" id="ARBA00022679"/>
    </source>
</evidence>
<protein>
    <submittedName>
        <fullName evidence="9">Uncharacterized conserved protein, DUF1778 family</fullName>
    </submittedName>
</protein>
<evidence type="ECO:0000313" key="10">
    <source>
        <dbReference type="Proteomes" id="UP000192923"/>
    </source>
</evidence>
<evidence type="ECO:0000256" key="3">
    <source>
        <dbReference type="ARBA" id="ARBA00022649"/>
    </source>
</evidence>
<comment type="similarity">
    <text evidence="1">Belongs to the acetyltransferase family. GNAT subfamily.</text>
</comment>
<dbReference type="Proteomes" id="UP000192923">
    <property type="component" value="Unassembled WGS sequence"/>
</dbReference>
<comment type="catalytic activity">
    <reaction evidence="6">
        <text>glycyl-tRNA(Gly) + acetyl-CoA = N-acetylglycyl-tRNA(Gly) + CoA + H(+)</text>
        <dbReference type="Rhea" id="RHEA:81867"/>
        <dbReference type="Rhea" id="RHEA-COMP:9683"/>
        <dbReference type="Rhea" id="RHEA-COMP:19766"/>
        <dbReference type="ChEBI" id="CHEBI:15378"/>
        <dbReference type="ChEBI" id="CHEBI:57287"/>
        <dbReference type="ChEBI" id="CHEBI:57288"/>
        <dbReference type="ChEBI" id="CHEBI:78522"/>
        <dbReference type="ChEBI" id="CHEBI:232036"/>
    </reaction>
</comment>